<evidence type="ECO:0000256" key="3">
    <source>
        <dbReference type="ARBA" id="ARBA00022832"/>
    </source>
</evidence>
<dbReference type="PROSITE" id="PS00166">
    <property type="entry name" value="ENOYL_COA_HYDRATASE"/>
    <property type="match status" value="1"/>
</dbReference>
<comment type="catalytic activity">
    <reaction evidence="4">
        <text>a (3S)-3-hydroxyacyl-CoA = a (2E)-enoyl-CoA + H2O</text>
        <dbReference type="Rhea" id="RHEA:16105"/>
        <dbReference type="ChEBI" id="CHEBI:15377"/>
        <dbReference type="ChEBI" id="CHEBI:57318"/>
        <dbReference type="ChEBI" id="CHEBI:58856"/>
        <dbReference type="EC" id="4.2.1.17"/>
    </reaction>
</comment>
<evidence type="ECO:0000256" key="2">
    <source>
        <dbReference type="ARBA" id="ARBA00005254"/>
    </source>
</evidence>
<dbReference type="AlphaFoldDB" id="Q4JSK8"/>
<dbReference type="Pfam" id="PF00378">
    <property type="entry name" value="ECH_1"/>
    <property type="match status" value="1"/>
</dbReference>
<name>Q4JSK8_CORJK</name>
<sequence length="362" mass="39960">MSTITAFALWWLTVNYVAADLTTVTTLFPGTRCQLCPDFGHHILRHLKPAPPKLFRGRPFRIPTDSPNPPALPGPCLSLECMNAPSTPTSTPPTTAPLVSTEYSESIPGLVHVRLNRPNKLNSLTIDLLQQLIDTAHTLRRDRSVRAVILSGTDGNFSSGLDFADTLKSPPRMLSHFIPRPLRGTNTFQEAPWAWRRLPFPVIAAVEGYCFGGGVQIALGADFRFTSNDAHWSVLEAKWGLVPDMSGIMSLKQLLPIDEVKRLAMTGEIFSGERAAELGLARAAEDPLAAAEELARQIIERSPDSVALAKKLVDETWELGPRRTFAKERLRQARLLVSKNAAIARKAAQKKVPPKFRPRTVR</sequence>
<protein>
    <submittedName>
        <fullName evidence="7">Enoyl-CoA hydratase</fullName>
        <ecNumber evidence="7">4.2.1.17</ecNumber>
    </submittedName>
</protein>
<keyword evidence="3" id="KW-0443">Lipid metabolism</keyword>
<dbReference type="GO" id="GO:0006631">
    <property type="term" value="P:fatty acid metabolic process"/>
    <property type="evidence" value="ECO:0007669"/>
    <property type="project" value="UniProtKB-KW"/>
</dbReference>
<reference evidence="7 8" key="1">
    <citation type="journal article" date="2005" name="J. Bacteriol.">
        <title>Complete genome sequence and analysis of the multiresistant nosocomial pathogen Corynebacterium jeikeium K411, a lipid-requiring bacterium of the human skin flora.</title>
        <authorList>
            <person name="Tauch A."/>
            <person name="Kaiser O."/>
            <person name="Hain T."/>
            <person name="Goesmann A."/>
            <person name="Weisshaar B."/>
            <person name="Albersmeier A."/>
            <person name="Bekel T."/>
            <person name="Bischoff N."/>
            <person name="Brune I."/>
            <person name="Chakraborty T."/>
            <person name="Kalinowski J."/>
            <person name="Meyer F."/>
            <person name="Rupp O."/>
            <person name="Schneiker S."/>
            <person name="Viehoever P."/>
            <person name="Puehler A."/>
        </authorList>
    </citation>
    <scope>NUCLEOTIDE SEQUENCE [LARGE SCALE GENOMIC DNA]</scope>
    <source>
        <strain evidence="7 8">K411</strain>
    </source>
</reference>
<evidence type="ECO:0000313" key="8">
    <source>
        <dbReference type="Proteomes" id="UP000000545"/>
    </source>
</evidence>
<dbReference type="STRING" id="306537.jk2017"/>
<dbReference type="PANTHER" id="PTHR43149:SF1">
    <property type="entry name" value="DELTA(3,5)-DELTA(2,4)-DIENOYL-COA ISOMERASE, MITOCHONDRIAL"/>
    <property type="match status" value="1"/>
</dbReference>
<dbReference type="GO" id="GO:0018812">
    <property type="term" value="F:3-hydroxyacyl-CoA dehydratase activity"/>
    <property type="evidence" value="ECO:0007669"/>
    <property type="project" value="RHEA"/>
</dbReference>
<proteinExistence type="inferred from homology"/>
<dbReference type="HOGENOM" id="CLU_009834_7_0_11"/>
<evidence type="ECO:0000256" key="6">
    <source>
        <dbReference type="RuleBase" id="RU003707"/>
    </source>
</evidence>
<evidence type="ECO:0000256" key="1">
    <source>
        <dbReference type="ARBA" id="ARBA00002994"/>
    </source>
</evidence>
<evidence type="ECO:0000313" key="7">
    <source>
        <dbReference type="EMBL" id="CAI38199.1"/>
    </source>
</evidence>
<dbReference type="eggNOG" id="COG1024">
    <property type="taxonomic scope" value="Bacteria"/>
</dbReference>
<dbReference type="NCBIfam" id="NF005699">
    <property type="entry name" value="PRK07509.1"/>
    <property type="match status" value="1"/>
</dbReference>
<dbReference type="InterPro" id="IPR001753">
    <property type="entry name" value="Enoyl-CoA_hydra/iso"/>
</dbReference>
<dbReference type="SUPFAM" id="SSF52096">
    <property type="entry name" value="ClpP/crotonase"/>
    <property type="match status" value="1"/>
</dbReference>
<accession>Q4JSK8</accession>
<organism evidence="7 8">
    <name type="scientific">Corynebacterium jeikeium (strain K411)</name>
    <dbReference type="NCBI Taxonomy" id="306537"/>
    <lineage>
        <taxon>Bacteria</taxon>
        <taxon>Bacillati</taxon>
        <taxon>Actinomycetota</taxon>
        <taxon>Actinomycetes</taxon>
        <taxon>Mycobacteriales</taxon>
        <taxon>Corynebacteriaceae</taxon>
        <taxon>Corynebacterium</taxon>
    </lineage>
</organism>
<dbReference type="GO" id="GO:0016853">
    <property type="term" value="F:isomerase activity"/>
    <property type="evidence" value="ECO:0007669"/>
    <property type="project" value="InterPro"/>
</dbReference>
<dbReference type="Proteomes" id="UP000000545">
    <property type="component" value="Chromosome"/>
</dbReference>
<gene>
    <name evidence="7" type="primary">echA4</name>
    <name evidence="7" type="ordered locus">jk2017</name>
</gene>
<comment type="catalytic activity">
    <reaction evidence="5">
        <text>a 4-saturated-(3S)-3-hydroxyacyl-CoA = a (3E)-enoyl-CoA + H2O</text>
        <dbReference type="Rhea" id="RHEA:20724"/>
        <dbReference type="ChEBI" id="CHEBI:15377"/>
        <dbReference type="ChEBI" id="CHEBI:58521"/>
        <dbReference type="ChEBI" id="CHEBI:137480"/>
        <dbReference type="EC" id="4.2.1.17"/>
    </reaction>
</comment>
<evidence type="ECO:0000256" key="5">
    <source>
        <dbReference type="ARBA" id="ARBA00023717"/>
    </source>
</evidence>
<comment type="function">
    <text evidence="1">Could possibly oxidize fatty acids using specific components.</text>
</comment>
<dbReference type="Gene3D" id="3.90.226.10">
    <property type="entry name" value="2-enoyl-CoA Hydratase, Chain A, domain 1"/>
    <property type="match status" value="1"/>
</dbReference>
<dbReference type="KEGG" id="cjk:jk2017"/>
<dbReference type="PANTHER" id="PTHR43149">
    <property type="entry name" value="ENOYL-COA HYDRATASE"/>
    <property type="match status" value="1"/>
</dbReference>
<dbReference type="EMBL" id="CR931997">
    <property type="protein sequence ID" value="CAI38199.1"/>
    <property type="molecule type" value="Genomic_DNA"/>
</dbReference>
<dbReference type="CDD" id="cd06558">
    <property type="entry name" value="crotonase-like"/>
    <property type="match status" value="1"/>
</dbReference>
<keyword evidence="7" id="KW-0456">Lyase</keyword>
<dbReference type="InterPro" id="IPR045002">
    <property type="entry name" value="Ech1-like"/>
</dbReference>
<evidence type="ECO:0000256" key="4">
    <source>
        <dbReference type="ARBA" id="ARBA00023709"/>
    </source>
</evidence>
<dbReference type="InterPro" id="IPR018376">
    <property type="entry name" value="Enoyl-CoA_hyd/isom_CS"/>
</dbReference>
<keyword evidence="3" id="KW-0276">Fatty acid metabolism</keyword>
<comment type="similarity">
    <text evidence="2 6">Belongs to the enoyl-CoA hydratase/isomerase family.</text>
</comment>
<dbReference type="InterPro" id="IPR029045">
    <property type="entry name" value="ClpP/crotonase-like_dom_sf"/>
</dbReference>
<dbReference type="EC" id="4.2.1.17" evidence="7"/>
<keyword evidence="8" id="KW-1185">Reference proteome</keyword>